<name>A0A7W5C2X4_9GAMM</name>
<sequence>MPLPPKPNIESLSVWLDKPAVQQAFTTLVAPIIEAAATAQAYGEEVAGQLHGDDGRLYPKAGEAVIGRPGSLVVKLVVEPAASGGWVGESLTHDEINAIGISDMVVDGKRLTPRKEA</sequence>
<comment type="caution">
    <text evidence="1">The sequence shown here is derived from an EMBL/GenBank/DDBJ whole genome shotgun (WGS) entry which is preliminary data.</text>
</comment>
<reference evidence="1 2" key="1">
    <citation type="submission" date="2020-08" db="EMBL/GenBank/DDBJ databases">
        <title>Genomic Encyclopedia of Type Strains, Phase III (KMG-III): the genomes of soil and plant-associated and newly described type strains.</title>
        <authorList>
            <person name="Whitman W."/>
        </authorList>
    </citation>
    <scope>NUCLEOTIDE SEQUENCE [LARGE SCALE GENOMIC DNA]</scope>
    <source>
        <strain evidence="1 2">CECT 5995</strain>
    </source>
</reference>
<dbReference type="AlphaFoldDB" id="A0A7W5C2X4"/>
<dbReference type="EMBL" id="JACHXM010000027">
    <property type="protein sequence ID" value="MBB3142783.1"/>
    <property type="molecule type" value="Genomic_DNA"/>
</dbReference>
<proteinExistence type="predicted"/>
<accession>A0A7W5C2X4</accession>
<dbReference type="RefSeq" id="WP_183389143.1">
    <property type="nucleotide sequence ID" value="NZ_JACHXM010000027.1"/>
</dbReference>
<evidence type="ECO:0000313" key="1">
    <source>
        <dbReference type="EMBL" id="MBB3142783.1"/>
    </source>
</evidence>
<evidence type="ECO:0000313" key="2">
    <source>
        <dbReference type="Proteomes" id="UP000525987"/>
    </source>
</evidence>
<gene>
    <name evidence="1" type="ORF">FHR96_003685</name>
</gene>
<organism evidence="1 2">
    <name type="scientific">Halomonas organivorans</name>
    <dbReference type="NCBI Taxonomy" id="257772"/>
    <lineage>
        <taxon>Bacteria</taxon>
        <taxon>Pseudomonadati</taxon>
        <taxon>Pseudomonadota</taxon>
        <taxon>Gammaproteobacteria</taxon>
        <taxon>Oceanospirillales</taxon>
        <taxon>Halomonadaceae</taxon>
        <taxon>Halomonas</taxon>
    </lineage>
</organism>
<keyword evidence="2" id="KW-1185">Reference proteome</keyword>
<dbReference type="Proteomes" id="UP000525987">
    <property type="component" value="Unassembled WGS sequence"/>
</dbReference>
<protein>
    <submittedName>
        <fullName evidence="1">Uncharacterized protein</fullName>
    </submittedName>
</protein>